<dbReference type="CDD" id="cd09272">
    <property type="entry name" value="RNase_HI_RT_Ty1"/>
    <property type="match status" value="1"/>
</dbReference>
<dbReference type="Gene3D" id="3.30.420.10">
    <property type="entry name" value="Ribonuclease H-like superfamily/Ribonuclease H"/>
    <property type="match status" value="1"/>
</dbReference>
<gene>
    <name evidence="5" type="ORF">Pc06g02160</name>
    <name evidence="5" type="ORF">PCH_Pc06g02160</name>
</gene>
<sequence>MDEVKPDRQLKGKTNFISWKREFERAARANDVLEFLTGEEVVPPKPNKDEYFVKVLGTETRRSSRIKKSLSPTTDDEIETDDGQAVVLTTNNTLRWQIDHNEHKNAKEKMKLASRLLDAWISEGIKIEIEDCADAKEAYEFIKKRYAVTNERARDILLNRLHDLKLEHCESVTDYTNQVRQIKADLKTVKYDMTDDMFATALLHGLPPSYRSFKEKYDWIRSTKPDDSPDMDYLFERMHVEEMHQLQIKEERKARDKAKRDTSNSSTINMDHSTRYRLRREDRNHLKCTYPSCGKTGHSEDNCWVKNPEKIPRSLKEKFTNTTNRAVVTNGMGGVAEMNLTDSKDSYIRTDTLGTGPSPSTHTKSADPSPQMHRAMSCIKLRRSGGVDMGDPVSTTLGFSKPVLGAFLAGSFCTTDTWLADTGANMHIVNDMKWFKKDTFRPSNLNISTADGSTTLEIEGTGVVNLVLKSPDGFPMTVSLSEVAYAPRGKCNLFPAGMFTRRAKVTGIYNEQYMTWMNDAGHMIGHAIFGNGLYHLDATQLPSDNMTRGVIAATVDFDDPVWKWHRRLGHLGFQNMLNLLRSSTGMEITEKQIKAKLKAVCPVCATTRALVKIPRDPASRHAQQPGAMVHMDVWGPYPIEGFDGTRYFLFITDDCTRYTWSARFDKKYQLFEVFKSLVKLIQKVFNITIRCCRFDNEFERGPIGKWCSSHSIAREPIEPYAHYQNGVAERTNRTIREKAAPMLLRISKIPENLWPEAIQHAVWLKNRTPARALRKKDAKTPYEALRGMKPTLTRERIWGSRAYVTYPQELRHTAEMTKLHNPRGWLGYFVGCENEAIYHIYSPEKHKVYRIGVARIEDGEGLRDPHDAPCLEDRIPTPDVAVTDNNHSEDGSESSSVSDSDHDDGESRHDQHTVISSDEEIPDQEHHVSEVAHESQDEVEDADDEDEANNGDLGLKNVLSAYNEHAQPALQLKTNGTANGKYLEAKVEELNSHKEKGTWKVVPLQGGIKPVTSRWVTTDKYGPDGEVARRKARLVARGFQQEEGIDYEETFASVVKSASTRILLALAAICHWHVHQGDVKTAFLNSDLDKPVYMKAPADVQLPRGHCLLLIKALYGLKQSPRAWYQRLRDTLVGWGWRMSAYDPCVFINDKIGLILEVHVDDINVMGRSLQAILDFKGQLSKEFPISDEGECSWYLGMHIEQKPGKIHLHQKQYIDQMVNKYGFKDAAPAKTPLDTKNKLAKQGNYVANTKFRKEYQSKVGSLNFSSNQTRPDIAFATGYVARYASNPNQAHMDAVDRIFAYLKSDARKGIVYSDKHGLQLKGFVDSDFAGCEDSRKSTTGWVFTLAGGPISWSSQRQKTVATSTMDAEYIACAEAAKEAMWIRNFINDLHIPGIHIDTVPLYIDNNAALKLTRNPEFHSRAKHIDVKHNFIREKVEEGLIDTQRVNTKDNLADVFTKALPRSTHEDLVKRLNLHSGGVIESEPLLEKRKEIAGSDPGIIEVPRPLRVLGTGGELDPRSRDVYRSIGVAAC</sequence>
<dbReference type="InterPro" id="IPR043502">
    <property type="entry name" value="DNA/RNA_pol_sf"/>
</dbReference>
<dbReference type="PANTHER" id="PTHR11439">
    <property type="entry name" value="GAG-POL-RELATED RETROTRANSPOSON"/>
    <property type="match status" value="1"/>
</dbReference>
<accession>B6GWB7</accession>
<dbReference type="SUPFAM" id="SSF56672">
    <property type="entry name" value="DNA/RNA polymerases"/>
    <property type="match status" value="1"/>
</dbReference>
<dbReference type="InterPro" id="IPR001584">
    <property type="entry name" value="Integrase_cat-core"/>
</dbReference>
<dbReference type="GO" id="GO:0015074">
    <property type="term" value="P:DNA integration"/>
    <property type="evidence" value="ECO:0007669"/>
    <property type="project" value="InterPro"/>
</dbReference>
<evidence type="ECO:0000259" key="4">
    <source>
        <dbReference type="PROSITE" id="PS50994"/>
    </source>
</evidence>
<feature type="compositionally biased region" description="Polar residues" evidence="3">
    <location>
        <begin position="352"/>
        <end position="368"/>
    </location>
</feature>
<keyword evidence="2" id="KW-0694">RNA-binding</keyword>
<dbReference type="GO" id="GO:0003723">
    <property type="term" value="F:RNA binding"/>
    <property type="evidence" value="ECO:0007669"/>
    <property type="project" value="UniProtKB-KW"/>
</dbReference>
<evidence type="ECO:0000256" key="1">
    <source>
        <dbReference type="ARBA" id="ARBA00022750"/>
    </source>
</evidence>
<evidence type="ECO:0000256" key="2">
    <source>
        <dbReference type="ARBA" id="ARBA00022884"/>
    </source>
</evidence>
<feature type="region of interest" description="Disordered" evidence="3">
    <location>
        <begin position="859"/>
        <end position="953"/>
    </location>
</feature>
<name>B6GWB7_PENRW</name>
<feature type="compositionally biased region" description="Acidic residues" evidence="3">
    <location>
        <begin position="937"/>
        <end position="949"/>
    </location>
</feature>
<dbReference type="PROSITE" id="PS50994">
    <property type="entry name" value="INTEGRASE"/>
    <property type="match status" value="1"/>
</dbReference>
<dbReference type="HOGENOM" id="CLU_001650_5_1_1"/>
<keyword evidence="1" id="KW-0064">Aspartyl protease</keyword>
<evidence type="ECO:0000313" key="6">
    <source>
        <dbReference type="Proteomes" id="UP000000724"/>
    </source>
</evidence>
<dbReference type="InterPro" id="IPR036397">
    <property type="entry name" value="RNaseH_sf"/>
</dbReference>
<dbReference type="Pfam" id="PF13976">
    <property type="entry name" value="gag_pre-integrs"/>
    <property type="match status" value="1"/>
</dbReference>
<feature type="region of interest" description="Disordered" evidence="3">
    <location>
        <begin position="250"/>
        <end position="269"/>
    </location>
</feature>
<feature type="compositionally biased region" description="Basic and acidic residues" evidence="3">
    <location>
        <begin position="250"/>
        <end position="262"/>
    </location>
</feature>
<dbReference type="VEuPathDB" id="FungiDB:PCH_Pc06g02160"/>
<organism evidence="5 6">
    <name type="scientific">Penicillium rubens (strain ATCC 28089 / DSM 1075 / NRRL 1951 / Wisconsin 54-1255)</name>
    <name type="common">Penicillium chrysogenum</name>
    <dbReference type="NCBI Taxonomy" id="500485"/>
    <lineage>
        <taxon>Eukaryota</taxon>
        <taxon>Fungi</taxon>
        <taxon>Dikarya</taxon>
        <taxon>Ascomycota</taxon>
        <taxon>Pezizomycotina</taxon>
        <taxon>Eurotiomycetes</taxon>
        <taxon>Eurotiomycetidae</taxon>
        <taxon>Eurotiales</taxon>
        <taxon>Aspergillaceae</taxon>
        <taxon>Penicillium</taxon>
        <taxon>Penicillium chrysogenum species complex</taxon>
    </lineage>
</organism>
<dbReference type="InterPro" id="IPR013103">
    <property type="entry name" value="RVT_2"/>
</dbReference>
<evidence type="ECO:0000256" key="3">
    <source>
        <dbReference type="SAM" id="MobiDB-lite"/>
    </source>
</evidence>
<keyword evidence="6" id="KW-1185">Reference proteome</keyword>
<dbReference type="BioCyc" id="PCHR:PC06G02160-MONOMER"/>
<reference evidence="5 6" key="1">
    <citation type="journal article" date="2008" name="Nat. Biotechnol.">
        <title>Genome sequencing and analysis of the filamentous fungus Penicillium chrysogenum.</title>
        <authorList>
            <person name="van den Berg M.A."/>
            <person name="Albang R."/>
            <person name="Albermann K."/>
            <person name="Badger J.H."/>
            <person name="Daran J.-M."/>
            <person name="Driessen A.J.M."/>
            <person name="Garcia-Estrada C."/>
            <person name="Fedorova N.D."/>
            <person name="Harris D.M."/>
            <person name="Heijne W.H.M."/>
            <person name="Joardar V.S."/>
            <person name="Kiel J.A.K.W."/>
            <person name="Kovalchuk A."/>
            <person name="Martin J.F."/>
            <person name="Nierman W.C."/>
            <person name="Nijland J.G."/>
            <person name="Pronk J.T."/>
            <person name="Roubos J.A."/>
            <person name="van der Klei I.J."/>
            <person name="van Peij N.N.M.E."/>
            <person name="Veenhuis M."/>
            <person name="von Doehren H."/>
            <person name="Wagner C."/>
            <person name="Wortman J.R."/>
            <person name="Bovenberg R.A.L."/>
        </authorList>
    </citation>
    <scope>NUCLEOTIDE SEQUENCE [LARGE SCALE GENOMIC DNA]</scope>
    <source>
        <strain evidence="6">ATCC 28089 / DSM 1075 / NRRL 1951 / Wisconsin 54-1255</strain>
    </source>
</reference>
<dbReference type="EMBL" id="AM920421">
    <property type="protein sequence ID" value="CAP79209.1"/>
    <property type="molecule type" value="Genomic_DNA"/>
</dbReference>
<dbReference type="eggNOG" id="KOG0017">
    <property type="taxonomic scope" value="Eukaryota"/>
</dbReference>
<dbReference type="GO" id="GO:0004190">
    <property type="term" value="F:aspartic-type endopeptidase activity"/>
    <property type="evidence" value="ECO:0007669"/>
    <property type="project" value="UniProtKB-KW"/>
</dbReference>
<feature type="region of interest" description="Disordered" evidence="3">
    <location>
        <begin position="352"/>
        <end position="372"/>
    </location>
</feature>
<feature type="domain" description="Integrase catalytic" evidence="4">
    <location>
        <begin position="621"/>
        <end position="789"/>
    </location>
</feature>
<dbReference type="SUPFAM" id="SSF53098">
    <property type="entry name" value="Ribonuclease H-like"/>
    <property type="match status" value="1"/>
</dbReference>
<dbReference type="InterPro" id="IPR025724">
    <property type="entry name" value="GAG-pre-integrase_dom"/>
</dbReference>
<dbReference type="OMA" id="NDAGHMI"/>
<evidence type="ECO:0000313" key="5">
    <source>
        <dbReference type="EMBL" id="CAP79209.1"/>
    </source>
</evidence>
<dbReference type="Pfam" id="PF14223">
    <property type="entry name" value="Retrotran_gag_2"/>
    <property type="match status" value="1"/>
</dbReference>
<dbReference type="InterPro" id="IPR054722">
    <property type="entry name" value="PolX-like_BBD"/>
</dbReference>
<keyword evidence="1" id="KW-0645">Protease</keyword>
<dbReference type="Pfam" id="PF22936">
    <property type="entry name" value="Pol_BBD"/>
    <property type="match status" value="1"/>
</dbReference>
<feature type="compositionally biased region" description="Basic and acidic residues" evidence="3">
    <location>
        <begin position="923"/>
        <end position="936"/>
    </location>
</feature>
<feature type="compositionally biased region" description="Basic and acidic residues" evidence="3">
    <location>
        <begin position="859"/>
        <end position="876"/>
    </location>
</feature>
<dbReference type="Pfam" id="PF07727">
    <property type="entry name" value="RVT_2"/>
    <property type="match status" value="1"/>
</dbReference>
<dbReference type="STRING" id="500485.B6GWB7"/>
<dbReference type="PANTHER" id="PTHR11439:SF467">
    <property type="entry name" value="INTEGRASE CATALYTIC DOMAIN-CONTAINING PROTEIN"/>
    <property type="match status" value="1"/>
</dbReference>
<dbReference type="Proteomes" id="UP000000724">
    <property type="component" value="Contig Pc00c06"/>
</dbReference>
<dbReference type="OrthoDB" id="4239548at2759"/>
<protein>
    <submittedName>
        <fullName evidence="5">Pc06g02160 protein</fullName>
    </submittedName>
</protein>
<keyword evidence="1" id="KW-0378">Hydrolase</keyword>
<dbReference type="InterPro" id="IPR012337">
    <property type="entry name" value="RNaseH-like_sf"/>
</dbReference>
<proteinExistence type="predicted"/>
<dbReference type="GO" id="GO:0005634">
    <property type="term" value="C:nucleus"/>
    <property type="evidence" value="ECO:0007669"/>
    <property type="project" value="UniProtKB-ARBA"/>
</dbReference>